<feature type="compositionally biased region" description="Basic and acidic residues" evidence="1">
    <location>
        <begin position="239"/>
        <end position="257"/>
    </location>
</feature>
<feature type="domain" description="Transglycosylase SLT" evidence="3">
    <location>
        <begin position="402"/>
        <end position="491"/>
    </location>
</feature>
<dbReference type="Pfam" id="PF01464">
    <property type="entry name" value="SLT"/>
    <property type="match status" value="1"/>
</dbReference>
<sequence>MHLSLALTLAAAASTVASARFDRPHARRSARSHHSLSRREPFRYFAPPEGVARAAPQSFAVSFDAKEGKEEEERFELPEGIVALRKRDIELPAVFDQIGNVVGQIGTAMKLAMPIKLASNDKTASTSKKEDSAQIKATAAQRKKKAAVKAKEEAAAKAEAEAEKQAQEAAHAKELAATKAKAVEKEKKRQAKLAAKNLAAKKRTRVEAKAAEEAAAKAAAKKKAKGEAAAAKKIAEKAKQEKAAAAKKAAEQKKAQEQKQAAEAAAKIAVAKAAAEKKKTDEAAAKKTAADKAGADKAAAEKTVSGNRHADASSGSQLAAAGGKNSVSLIGFHSPDCGPSGATEENPNGSESFLNCGISKSSPDSGWTPPQGVTLDRITTVSIEHALVTNPVWEPCKPFIPLFEKIGKETGLPPTLLAAFALQESTCNPNVLGDNGGAFGLMQITKDKCGGRDNHGCAEPEYNVRTAANYFKKQLEGQGGEFLVALGAYNGWYKSMSFNSATAKADTTACVQQQNLDYLTQMLNGWLMGRTGYELGSYKNLAVCDNQ</sequence>
<dbReference type="Gene3D" id="1.10.530.10">
    <property type="match status" value="1"/>
</dbReference>
<feature type="region of interest" description="Disordered" evidence="1">
    <location>
        <begin position="119"/>
        <end position="138"/>
    </location>
</feature>
<dbReference type="EMBL" id="BJWK01000008">
    <property type="protein sequence ID" value="GEM09637.1"/>
    <property type="molecule type" value="Genomic_DNA"/>
</dbReference>
<feature type="region of interest" description="Disordered" evidence="1">
    <location>
        <begin position="336"/>
        <end position="371"/>
    </location>
</feature>
<dbReference type="SUPFAM" id="SSF53955">
    <property type="entry name" value="Lysozyme-like"/>
    <property type="match status" value="1"/>
</dbReference>
<evidence type="ECO:0000313" key="5">
    <source>
        <dbReference type="Proteomes" id="UP000321518"/>
    </source>
</evidence>
<gene>
    <name evidence="4" type="ORF">Rt10032_c08g3654</name>
</gene>
<accession>A0A511KGZ8</accession>
<dbReference type="OrthoDB" id="2537480at2759"/>
<name>A0A511KGZ8_RHOTO</name>
<feature type="compositionally biased region" description="Low complexity" evidence="1">
    <location>
        <begin position="258"/>
        <end position="273"/>
    </location>
</feature>
<dbReference type="InterPro" id="IPR008258">
    <property type="entry name" value="Transglycosylase_SLT_dom_1"/>
</dbReference>
<dbReference type="Proteomes" id="UP000321518">
    <property type="component" value="Unassembled WGS sequence"/>
</dbReference>
<comment type="caution">
    <text evidence="4">The sequence shown here is derived from an EMBL/GenBank/DDBJ whole genome shotgun (WGS) entry which is preliminary data.</text>
</comment>
<proteinExistence type="predicted"/>
<feature type="chain" id="PRO_5022097787" description="Transglycosylase SLT domain-containing protein" evidence="2">
    <location>
        <begin position="20"/>
        <end position="547"/>
    </location>
</feature>
<dbReference type="InterPro" id="IPR023346">
    <property type="entry name" value="Lysozyme-like_dom_sf"/>
</dbReference>
<reference evidence="4 5" key="1">
    <citation type="submission" date="2019-07" db="EMBL/GenBank/DDBJ databases">
        <title>Rhodotorula toruloides NBRC10032 genome sequencing.</title>
        <authorList>
            <person name="Shida Y."/>
            <person name="Takaku H."/>
            <person name="Ogasawara W."/>
            <person name="Mori K."/>
        </authorList>
    </citation>
    <scope>NUCLEOTIDE SEQUENCE [LARGE SCALE GENOMIC DNA]</scope>
    <source>
        <strain evidence="4 5">NBRC10032</strain>
    </source>
</reference>
<feature type="signal peptide" evidence="2">
    <location>
        <begin position="1"/>
        <end position="19"/>
    </location>
</feature>
<evidence type="ECO:0000259" key="3">
    <source>
        <dbReference type="Pfam" id="PF01464"/>
    </source>
</evidence>
<feature type="region of interest" description="Disordered" evidence="1">
    <location>
        <begin position="239"/>
        <end position="319"/>
    </location>
</feature>
<organism evidence="4 5">
    <name type="scientific">Rhodotorula toruloides</name>
    <name type="common">Yeast</name>
    <name type="synonym">Rhodosporidium toruloides</name>
    <dbReference type="NCBI Taxonomy" id="5286"/>
    <lineage>
        <taxon>Eukaryota</taxon>
        <taxon>Fungi</taxon>
        <taxon>Dikarya</taxon>
        <taxon>Basidiomycota</taxon>
        <taxon>Pucciniomycotina</taxon>
        <taxon>Microbotryomycetes</taxon>
        <taxon>Sporidiobolales</taxon>
        <taxon>Sporidiobolaceae</taxon>
        <taxon>Rhodotorula</taxon>
    </lineage>
</organism>
<keyword evidence="2" id="KW-0732">Signal</keyword>
<feature type="compositionally biased region" description="Basic and acidic residues" evidence="1">
    <location>
        <begin position="274"/>
        <end position="300"/>
    </location>
</feature>
<evidence type="ECO:0000256" key="1">
    <source>
        <dbReference type="SAM" id="MobiDB-lite"/>
    </source>
</evidence>
<feature type="region of interest" description="Disordered" evidence="1">
    <location>
        <begin position="159"/>
        <end position="183"/>
    </location>
</feature>
<feature type="compositionally biased region" description="Polar residues" evidence="1">
    <location>
        <begin position="343"/>
        <end position="365"/>
    </location>
</feature>
<evidence type="ECO:0000256" key="2">
    <source>
        <dbReference type="SAM" id="SignalP"/>
    </source>
</evidence>
<protein>
    <recommendedName>
        <fullName evidence="3">Transglycosylase SLT domain-containing protein</fullName>
    </recommendedName>
</protein>
<dbReference type="AlphaFoldDB" id="A0A511KGZ8"/>
<evidence type="ECO:0000313" key="4">
    <source>
        <dbReference type="EMBL" id="GEM09637.1"/>
    </source>
</evidence>